<dbReference type="InterPro" id="IPR002762">
    <property type="entry name" value="CbiX-like"/>
</dbReference>
<name>A0A380TFU3_9ZZZZ</name>
<evidence type="ECO:0008006" key="4">
    <source>
        <dbReference type="Google" id="ProtNLM"/>
    </source>
</evidence>
<dbReference type="EMBL" id="UIDG01000218">
    <property type="protein sequence ID" value="SUS06524.1"/>
    <property type="molecule type" value="Genomic_DNA"/>
</dbReference>
<dbReference type="PANTHER" id="PTHR33542">
    <property type="entry name" value="SIROHYDROCHLORIN FERROCHELATASE, CHLOROPLASTIC"/>
    <property type="match status" value="1"/>
</dbReference>
<accession>A0A380TFU3</accession>
<reference evidence="3" key="1">
    <citation type="submission" date="2018-07" db="EMBL/GenBank/DDBJ databases">
        <authorList>
            <person name="Quirk P.G."/>
            <person name="Krulwich T.A."/>
        </authorList>
    </citation>
    <scope>NUCLEOTIDE SEQUENCE</scope>
</reference>
<dbReference type="Gene3D" id="3.40.50.1400">
    <property type="match status" value="2"/>
</dbReference>
<proteinExistence type="predicted"/>
<keyword evidence="1" id="KW-0479">Metal-binding</keyword>
<protein>
    <recommendedName>
        <fullName evidence="4">Sirohydrochlorin cobaltochelatase</fullName>
    </recommendedName>
</protein>
<dbReference type="InterPro" id="IPR050963">
    <property type="entry name" value="Sirohydro_Cobaltochel/CbiX"/>
</dbReference>
<dbReference type="SUPFAM" id="SSF53800">
    <property type="entry name" value="Chelatase"/>
    <property type="match status" value="1"/>
</dbReference>
<evidence type="ECO:0000256" key="1">
    <source>
        <dbReference type="ARBA" id="ARBA00022723"/>
    </source>
</evidence>
<dbReference type="GO" id="GO:0046872">
    <property type="term" value="F:metal ion binding"/>
    <property type="evidence" value="ECO:0007669"/>
    <property type="project" value="UniProtKB-KW"/>
</dbReference>
<dbReference type="GO" id="GO:0016829">
    <property type="term" value="F:lyase activity"/>
    <property type="evidence" value="ECO:0007669"/>
    <property type="project" value="UniProtKB-KW"/>
</dbReference>
<dbReference type="PANTHER" id="PTHR33542:SF3">
    <property type="entry name" value="SIROHYDROCHLORIN FERROCHELATASE, CHLOROPLASTIC"/>
    <property type="match status" value="1"/>
</dbReference>
<keyword evidence="2" id="KW-0456">Lyase</keyword>
<sequence>MSSTRSDFRLAAVSNICQALTVNAAVILVGHGSPRVSRPAADLNRIALALRQREGFAAVEVAMLNGSGGRPAEVMARVPADRAVVVPIMMCDGQTVHRDIPHAFADIDPARLTFCPPVGTHPGLAALIAKRASVAAHRMGTLPENAVLLLIAHGSTRNAASEQATLLQARRLVETQVFRAVAAAYLEQPPSIADTLEQLQGPVIAVGLFAAAGRHATHDVDEALAAAGRADVTYLGPIGTDRGITTLVASLVRACAGADGAEAEGSAYLPDGTA</sequence>
<evidence type="ECO:0000256" key="2">
    <source>
        <dbReference type="ARBA" id="ARBA00023239"/>
    </source>
</evidence>
<evidence type="ECO:0000313" key="3">
    <source>
        <dbReference type="EMBL" id="SUS06524.1"/>
    </source>
</evidence>
<dbReference type="Pfam" id="PF01903">
    <property type="entry name" value="CbiX"/>
    <property type="match status" value="2"/>
</dbReference>
<gene>
    <name evidence="3" type="ORF">DF3PB_2950001</name>
</gene>
<organism evidence="3">
    <name type="scientific">metagenome</name>
    <dbReference type="NCBI Taxonomy" id="256318"/>
    <lineage>
        <taxon>unclassified sequences</taxon>
        <taxon>metagenomes</taxon>
    </lineage>
</organism>
<dbReference type="CDD" id="cd03416">
    <property type="entry name" value="CbiX_SirB_N"/>
    <property type="match status" value="2"/>
</dbReference>
<dbReference type="AlphaFoldDB" id="A0A380TFU3"/>